<dbReference type="Proteomes" id="UP000504635">
    <property type="component" value="Unplaced"/>
</dbReference>
<keyword evidence="5 14" id="KW-0032">Aminotransferase</keyword>
<evidence type="ECO:0000313" key="13">
    <source>
        <dbReference type="Proteomes" id="UP000504635"/>
    </source>
</evidence>
<evidence type="ECO:0000256" key="3">
    <source>
        <dbReference type="ARBA" id="ARBA00006904"/>
    </source>
</evidence>
<dbReference type="NCBIfam" id="TIGR01364">
    <property type="entry name" value="serC_1"/>
    <property type="match status" value="1"/>
</dbReference>
<evidence type="ECO:0000313" key="15">
    <source>
        <dbReference type="RefSeq" id="XP_030747261.1"/>
    </source>
</evidence>
<evidence type="ECO:0000313" key="16">
    <source>
        <dbReference type="RefSeq" id="XP_030747262.1"/>
    </source>
</evidence>
<proteinExistence type="inferred from homology"/>
<sequence>MATSENPLNFGSGPSKLPKEVLEEAQKEFLNFDHIGFSITELSHRSQEYAKINQEAQDDLRELLSVPNNYKILFTQGGGQALMSAIPLNLMKKNGSADYAITGIWSTIAADEAKKYGKVKYVFPESEPNAGIPDRSTWKLDKDASYFFYCDNETIEGREFPFIPDTEGIPIVSDMSSSLMSKTIDVSKFGVIFAAAQKNLGTAALGVVIIRQDLLGKAQDICPSFLNFSLLDKANSILNTPPVFSVYLLGKVLKWVKRNGGLQEMENRCKKKSKLLYDTIKNSNGFYKCPVQNEDLRSHINVPFTINNGDVKLEEKFIKEADENHIHQLKGHRLVGGVRVSLYNSISFEEVKILTDFMYKFQNENQCKSISCS</sequence>
<dbReference type="GO" id="GO:0005737">
    <property type="term" value="C:cytoplasm"/>
    <property type="evidence" value="ECO:0007669"/>
    <property type="project" value="TreeGrafter"/>
</dbReference>
<dbReference type="InterPro" id="IPR000192">
    <property type="entry name" value="Aminotrans_V_dom"/>
</dbReference>
<dbReference type="RefSeq" id="XP_030747261.1">
    <property type="nucleotide sequence ID" value="XM_030891401.1"/>
</dbReference>
<evidence type="ECO:0000256" key="8">
    <source>
        <dbReference type="ARBA" id="ARBA00022898"/>
    </source>
</evidence>
<gene>
    <name evidence="14 15 16 17" type="primary">LOC115875862</name>
</gene>
<dbReference type="InterPro" id="IPR022278">
    <property type="entry name" value="Pser_aminoTfrase"/>
</dbReference>
<dbReference type="PIRSF" id="PIRSF000525">
    <property type="entry name" value="SerC"/>
    <property type="match status" value="1"/>
</dbReference>
<dbReference type="OrthoDB" id="1703350at2759"/>
<dbReference type="EC" id="2.6.1.52" evidence="4"/>
<evidence type="ECO:0000256" key="4">
    <source>
        <dbReference type="ARBA" id="ARBA00013030"/>
    </source>
</evidence>
<keyword evidence="6" id="KW-0028">Amino-acid biosynthesis</keyword>
<dbReference type="AlphaFoldDB" id="A0A6J2X7Q5"/>
<dbReference type="InterPro" id="IPR015421">
    <property type="entry name" value="PyrdxlP-dep_Trfase_major"/>
</dbReference>
<dbReference type="FunFam" id="3.90.1150.10:FF:000006">
    <property type="entry name" value="Phosphoserine aminotransferase"/>
    <property type="match status" value="1"/>
</dbReference>
<dbReference type="RefSeq" id="XP_030747260.1">
    <property type="nucleotide sequence ID" value="XM_030891400.1"/>
</dbReference>
<dbReference type="InterPro" id="IPR015424">
    <property type="entry name" value="PyrdxlP-dep_Trfase"/>
</dbReference>
<evidence type="ECO:0000256" key="2">
    <source>
        <dbReference type="ARBA" id="ARBA00005099"/>
    </source>
</evidence>
<dbReference type="Pfam" id="PF00266">
    <property type="entry name" value="Aminotran_5"/>
    <property type="match status" value="1"/>
</dbReference>
<dbReference type="InterPro" id="IPR015422">
    <property type="entry name" value="PyrdxlP-dep_Trfase_small"/>
</dbReference>
<evidence type="ECO:0000256" key="9">
    <source>
        <dbReference type="ARBA" id="ARBA00023299"/>
    </source>
</evidence>
<dbReference type="NCBIfam" id="NF003764">
    <property type="entry name" value="PRK05355.1"/>
    <property type="match status" value="1"/>
</dbReference>
<evidence type="ECO:0000313" key="17">
    <source>
        <dbReference type="RefSeq" id="XP_030747263.1"/>
    </source>
</evidence>
<dbReference type="GO" id="GO:0004648">
    <property type="term" value="F:O-phospho-L-serine:2-oxoglutarate aminotransferase activity"/>
    <property type="evidence" value="ECO:0007669"/>
    <property type="project" value="UniProtKB-EC"/>
</dbReference>
<feature type="domain" description="Aminotransferase class V" evidence="12">
    <location>
        <begin position="9"/>
        <end position="354"/>
    </location>
</feature>
<keyword evidence="9" id="KW-0718">Serine biosynthesis</keyword>
<evidence type="ECO:0000259" key="12">
    <source>
        <dbReference type="Pfam" id="PF00266"/>
    </source>
</evidence>
<evidence type="ECO:0000256" key="7">
    <source>
        <dbReference type="ARBA" id="ARBA00022679"/>
    </source>
</evidence>
<dbReference type="RefSeq" id="XP_030747262.1">
    <property type="nucleotide sequence ID" value="XM_030891402.1"/>
</dbReference>
<evidence type="ECO:0000256" key="5">
    <source>
        <dbReference type="ARBA" id="ARBA00022576"/>
    </source>
</evidence>
<protein>
    <recommendedName>
        <fullName evidence="4">phosphoserine transaminase</fullName>
        <ecNumber evidence="4">2.6.1.52</ecNumber>
    </recommendedName>
</protein>
<comment type="similarity">
    <text evidence="3">Belongs to the class-V pyridoxal-phosphate-dependent aminotransferase family. SerC subfamily.</text>
</comment>
<dbReference type="PANTHER" id="PTHR43247:SF1">
    <property type="entry name" value="PHOSPHOSERINE AMINOTRANSFERASE"/>
    <property type="match status" value="1"/>
</dbReference>
<dbReference type="KEGG" id="soy:115875862"/>
<evidence type="ECO:0000256" key="10">
    <source>
        <dbReference type="ARBA" id="ARBA00047630"/>
    </source>
</evidence>
<comment type="catalytic activity">
    <reaction evidence="10">
        <text>4-(phosphooxy)-L-threonine + 2-oxoglutarate = (R)-3-hydroxy-2-oxo-4-phosphooxybutanoate + L-glutamate</text>
        <dbReference type="Rhea" id="RHEA:16573"/>
        <dbReference type="ChEBI" id="CHEBI:16810"/>
        <dbReference type="ChEBI" id="CHEBI:29985"/>
        <dbReference type="ChEBI" id="CHEBI:58452"/>
        <dbReference type="ChEBI" id="CHEBI:58538"/>
        <dbReference type="EC" id="2.6.1.52"/>
    </reaction>
</comment>
<comment type="pathway">
    <text evidence="2">Amino-acid biosynthesis; L-serine biosynthesis; L-serine from 3-phospho-D-glycerate: step 2/3.</text>
</comment>
<dbReference type="GO" id="GO:0006564">
    <property type="term" value="P:L-serine biosynthetic process"/>
    <property type="evidence" value="ECO:0007669"/>
    <property type="project" value="UniProtKB-KW"/>
</dbReference>
<accession>A0A6J2X7Q5</accession>
<reference evidence="14 15" key="1">
    <citation type="submission" date="2025-04" db="UniProtKB">
        <authorList>
            <consortium name="RefSeq"/>
        </authorList>
    </citation>
    <scope>IDENTIFICATION</scope>
    <source>
        <tissue evidence="14 15">Gonads</tissue>
    </source>
</reference>
<name>A0A6J2X7Q5_SITOR</name>
<dbReference type="RefSeq" id="XP_030747263.1">
    <property type="nucleotide sequence ID" value="XM_030891403.1"/>
</dbReference>
<dbReference type="UniPathway" id="UPA00135">
    <property type="reaction ID" value="UER00197"/>
</dbReference>
<evidence type="ECO:0000256" key="11">
    <source>
        <dbReference type="ARBA" id="ARBA00049007"/>
    </source>
</evidence>
<keyword evidence="13" id="KW-1185">Reference proteome</keyword>
<dbReference type="FunFam" id="3.40.640.10:FF:000010">
    <property type="entry name" value="Phosphoserine aminotransferase"/>
    <property type="match status" value="1"/>
</dbReference>
<organism evidence="13 17">
    <name type="scientific">Sitophilus oryzae</name>
    <name type="common">Rice weevil</name>
    <name type="synonym">Curculio oryzae</name>
    <dbReference type="NCBI Taxonomy" id="7048"/>
    <lineage>
        <taxon>Eukaryota</taxon>
        <taxon>Metazoa</taxon>
        <taxon>Ecdysozoa</taxon>
        <taxon>Arthropoda</taxon>
        <taxon>Hexapoda</taxon>
        <taxon>Insecta</taxon>
        <taxon>Pterygota</taxon>
        <taxon>Neoptera</taxon>
        <taxon>Endopterygota</taxon>
        <taxon>Coleoptera</taxon>
        <taxon>Polyphaga</taxon>
        <taxon>Cucujiformia</taxon>
        <taxon>Curculionidae</taxon>
        <taxon>Dryophthorinae</taxon>
        <taxon>Sitophilus</taxon>
    </lineage>
</organism>
<evidence type="ECO:0000256" key="6">
    <source>
        <dbReference type="ARBA" id="ARBA00022605"/>
    </source>
</evidence>
<comment type="catalytic activity">
    <reaction evidence="11">
        <text>O-phospho-L-serine + 2-oxoglutarate = 3-phosphooxypyruvate + L-glutamate</text>
        <dbReference type="Rhea" id="RHEA:14329"/>
        <dbReference type="ChEBI" id="CHEBI:16810"/>
        <dbReference type="ChEBI" id="CHEBI:18110"/>
        <dbReference type="ChEBI" id="CHEBI:29985"/>
        <dbReference type="ChEBI" id="CHEBI:57524"/>
        <dbReference type="EC" id="2.6.1.52"/>
    </reaction>
</comment>
<keyword evidence="7" id="KW-0808">Transferase</keyword>
<comment type="cofactor">
    <cofactor evidence="1">
        <name>pyridoxal 5'-phosphate</name>
        <dbReference type="ChEBI" id="CHEBI:597326"/>
    </cofactor>
</comment>
<dbReference type="SUPFAM" id="SSF53383">
    <property type="entry name" value="PLP-dependent transferases"/>
    <property type="match status" value="1"/>
</dbReference>
<evidence type="ECO:0000256" key="1">
    <source>
        <dbReference type="ARBA" id="ARBA00001933"/>
    </source>
</evidence>
<dbReference type="PANTHER" id="PTHR43247">
    <property type="entry name" value="PHOSPHOSERINE AMINOTRANSFERASE"/>
    <property type="match status" value="1"/>
</dbReference>
<dbReference type="Gene3D" id="3.40.640.10">
    <property type="entry name" value="Type I PLP-dependent aspartate aminotransferase-like (Major domain)"/>
    <property type="match status" value="1"/>
</dbReference>
<dbReference type="UniPathway" id="UPA00244">
    <property type="reaction ID" value="UER00311"/>
</dbReference>
<dbReference type="Gene3D" id="3.90.1150.10">
    <property type="entry name" value="Aspartate Aminotransferase, domain 1"/>
    <property type="match status" value="1"/>
</dbReference>
<dbReference type="GO" id="GO:0030170">
    <property type="term" value="F:pyridoxal phosphate binding"/>
    <property type="evidence" value="ECO:0007669"/>
    <property type="project" value="TreeGrafter"/>
</dbReference>
<evidence type="ECO:0000313" key="14">
    <source>
        <dbReference type="RefSeq" id="XP_030747260.1"/>
    </source>
</evidence>
<dbReference type="HAMAP" id="MF_00160">
    <property type="entry name" value="SerC_aminotrans_5"/>
    <property type="match status" value="1"/>
</dbReference>
<dbReference type="GeneID" id="115875862"/>
<keyword evidence="8" id="KW-0663">Pyridoxal phosphate</keyword>